<dbReference type="AlphaFoldDB" id="A0A8H4VFB0"/>
<organism evidence="3 4">
    <name type="scientific">Ophiocordyceps camponoti-floridani</name>
    <dbReference type="NCBI Taxonomy" id="2030778"/>
    <lineage>
        <taxon>Eukaryota</taxon>
        <taxon>Fungi</taxon>
        <taxon>Dikarya</taxon>
        <taxon>Ascomycota</taxon>
        <taxon>Pezizomycotina</taxon>
        <taxon>Sordariomycetes</taxon>
        <taxon>Hypocreomycetidae</taxon>
        <taxon>Hypocreales</taxon>
        <taxon>Ophiocordycipitaceae</taxon>
        <taxon>Ophiocordyceps</taxon>
    </lineage>
</organism>
<protein>
    <recommendedName>
        <fullName evidence="2">DUF7907 domain-containing protein</fullName>
    </recommendedName>
</protein>
<evidence type="ECO:0000256" key="1">
    <source>
        <dbReference type="SAM" id="SignalP"/>
    </source>
</evidence>
<dbReference type="Proteomes" id="UP000562929">
    <property type="component" value="Unassembled WGS sequence"/>
</dbReference>
<dbReference type="EMBL" id="JAACLJ010000002">
    <property type="protein sequence ID" value="KAF4591794.1"/>
    <property type="molecule type" value="Genomic_DNA"/>
</dbReference>
<keyword evidence="4" id="KW-1185">Reference proteome</keyword>
<dbReference type="Pfam" id="PF25484">
    <property type="entry name" value="DUF7907"/>
    <property type="match status" value="1"/>
</dbReference>
<comment type="caution">
    <text evidence="3">The sequence shown here is derived from an EMBL/GenBank/DDBJ whole genome shotgun (WGS) entry which is preliminary data.</text>
</comment>
<keyword evidence="1" id="KW-0732">Signal</keyword>
<feature type="signal peptide" evidence="1">
    <location>
        <begin position="1"/>
        <end position="18"/>
    </location>
</feature>
<name>A0A8H4VFB0_9HYPO</name>
<gene>
    <name evidence="3" type="ORF">GQ602_002093</name>
</gene>
<feature type="domain" description="DUF7907" evidence="2">
    <location>
        <begin position="25"/>
        <end position="196"/>
    </location>
</feature>
<reference evidence="3 4" key="1">
    <citation type="journal article" date="2020" name="G3 (Bethesda)">
        <title>Genetic Underpinnings of Host Manipulation by Ophiocordyceps as Revealed by Comparative Transcriptomics.</title>
        <authorList>
            <person name="Will I."/>
            <person name="Das B."/>
            <person name="Trinh T."/>
            <person name="Brachmann A."/>
            <person name="Ohm R.A."/>
            <person name="de Bekker C."/>
        </authorList>
    </citation>
    <scope>NUCLEOTIDE SEQUENCE [LARGE SCALE GENOMIC DNA]</scope>
    <source>
        <strain evidence="3 4">EC05</strain>
    </source>
</reference>
<evidence type="ECO:0000313" key="3">
    <source>
        <dbReference type="EMBL" id="KAF4591794.1"/>
    </source>
</evidence>
<evidence type="ECO:0000259" key="2">
    <source>
        <dbReference type="Pfam" id="PF25484"/>
    </source>
</evidence>
<feature type="chain" id="PRO_5034932775" description="DUF7907 domain-containing protein" evidence="1">
    <location>
        <begin position="19"/>
        <end position="205"/>
    </location>
</feature>
<evidence type="ECO:0000313" key="4">
    <source>
        <dbReference type="Proteomes" id="UP000562929"/>
    </source>
</evidence>
<accession>A0A8H4VFB0</accession>
<proteinExistence type="predicted"/>
<dbReference type="OrthoDB" id="3515453at2759"/>
<dbReference type="InterPro" id="IPR057229">
    <property type="entry name" value="DUF7907"/>
</dbReference>
<sequence>MKMHLVLSSLLVGSLASAQVKTNQSRPFHLVIHSGNRQINGMAFTACHTGAGIESLCIFRGSGSEFHFQSSASLEPPLKDYEPLGLLVWNLPIDPNPYSEAMTLSFEPSSNVALPLFQPSSSPLYVTFDKQDHLSIISYTDDRSSPPVTGKVRALKNWYLCRTYYSSYTYRTLTWVFGDGMAKPQNPSCIKIDVRRRYLGAVMGS</sequence>